<feature type="transmembrane region" description="Helical" evidence="1">
    <location>
        <begin position="103"/>
        <end position="121"/>
    </location>
</feature>
<keyword evidence="1" id="KW-0472">Membrane</keyword>
<evidence type="ECO:0000313" key="2">
    <source>
        <dbReference type="EMBL" id="ODG91531.1"/>
    </source>
</evidence>
<proteinExistence type="predicted"/>
<dbReference type="EMBL" id="MDKC01000023">
    <property type="protein sequence ID" value="ODG91531.1"/>
    <property type="molecule type" value="Genomic_DNA"/>
</dbReference>
<organism evidence="2 3">
    <name type="scientific">Gottfriedia luciferensis</name>
    <dbReference type="NCBI Taxonomy" id="178774"/>
    <lineage>
        <taxon>Bacteria</taxon>
        <taxon>Bacillati</taxon>
        <taxon>Bacillota</taxon>
        <taxon>Bacilli</taxon>
        <taxon>Bacillales</taxon>
        <taxon>Bacillaceae</taxon>
        <taxon>Gottfriedia</taxon>
    </lineage>
</organism>
<reference evidence="2 3" key="1">
    <citation type="submission" date="2016-07" db="EMBL/GenBank/DDBJ databases">
        <authorList>
            <person name="Townsley L."/>
            <person name="Shank E.A."/>
        </authorList>
    </citation>
    <scope>NUCLEOTIDE SEQUENCE [LARGE SCALE GENOMIC DNA]</scope>
    <source>
        <strain evidence="2 3">CH01</strain>
    </source>
</reference>
<dbReference type="RefSeq" id="WP_069034291.1">
    <property type="nucleotide sequence ID" value="NZ_MDKC01000023.1"/>
</dbReference>
<accession>A0ABX2ZP70</accession>
<evidence type="ECO:0008006" key="4">
    <source>
        <dbReference type="Google" id="ProtNLM"/>
    </source>
</evidence>
<dbReference type="Proteomes" id="UP000094580">
    <property type="component" value="Unassembled WGS sequence"/>
</dbReference>
<feature type="transmembrane region" description="Helical" evidence="1">
    <location>
        <begin position="12"/>
        <end position="35"/>
    </location>
</feature>
<keyword evidence="1" id="KW-0812">Transmembrane</keyword>
<feature type="transmembrane region" description="Helical" evidence="1">
    <location>
        <begin position="41"/>
        <end position="59"/>
    </location>
</feature>
<dbReference type="Pfam" id="PF14171">
    <property type="entry name" value="SpoIISA_toxin"/>
    <property type="match status" value="1"/>
</dbReference>
<evidence type="ECO:0000256" key="1">
    <source>
        <dbReference type="SAM" id="Phobius"/>
    </source>
</evidence>
<name>A0ABX2ZP70_9BACI</name>
<feature type="transmembrane region" description="Helical" evidence="1">
    <location>
        <begin position="71"/>
        <end position="91"/>
    </location>
</feature>
<comment type="caution">
    <text evidence="2">The sequence shown here is derived from an EMBL/GenBank/DDBJ whole genome shotgun (WGS) entry which is preliminary data.</text>
</comment>
<keyword evidence="1" id="KW-1133">Transmembrane helix</keyword>
<sequence length="307" mass="35747">MKVQIGKYKVNFLVIYVILLVLMFSIIFSLMFLFHVSHLKVLFGGFSILLLIVLAFYWMDSKSFHNNLGRIRRTYYTLYLIVMAIGVITSNLDFKNWKLLTEISALVVFIDLAVFLCPNILKIWSAEFKYEDEVREALTESKQMILKSAKKAENFSKVIQETVVSFDNKPLPQSREEYVNQLSEYLKLYSDTFGIAITIFIFDSPISEEDKQNKIRSQITKMSIRHAINFSTNEEDKKDMIKTFSYGETIILKEEKLISIPYFGNYYSMIVTLEAGDVAVDGIDASYISNLLYIFDWYMVDLEEDDE</sequence>
<protein>
    <recommendedName>
        <fullName evidence="4">Toxin SpoIISA, type II toxin-antitoxin system</fullName>
    </recommendedName>
</protein>
<gene>
    <name evidence="2" type="ORF">BED47_07720</name>
</gene>
<evidence type="ECO:0000313" key="3">
    <source>
        <dbReference type="Proteomes" id="UP000094580"/>
    </source>
</evidence>
<keyword evidence="3" id="KW-1185">Reference proteome</keyword>
<dbReference type="InterPro" id="IPR025940">
    <property type="entry name" value="SpoIISA_toxin"/>
</dbReference>